<evidence type="ECO:0000256" key="2">
    <source>
        <dbReference type="SAM" id="MobiDB-lite"/>
    </source>
</evidence>
<dbReference type="RefSeq" id="XP_008483731.1">
    <property type="nucleotide sequence ID" value="XM_008485509.3"/>
</dbReference>
<feature type="compositionally biased region" description="Low complexity" evidence="2">
    <location>
        <begin position="12"/>
        <end position="24"/>
    </location>
</feature>
<evidence type="ECO:0000313" key="5">
    <source>
        <dbReference type="RefSeq" id="XP_026687493.1"/>
    </source>
</evidence>
<protein>
    <submittedName>
        <fullName evidence="4">Uncharacterized protein LOC103520417 isoform X1</fullName>
    </submittedName>
    <submittedName>
        <fullName evidence="5">Uncharacterized protein LOC103520417 isoform X2</fullName>
    </submittedName>
</protein>
<dbReference type="PaxDb" id="121845-A0A1S3DM26"/>
<feature type="region of interest" description="Disordered" evidence="2">
    <location>
        <begin position="1"/>
        <end position="28"/>
    </location>
</feature>
<feature type="coiled-coil region" evidence="1">
    <location>
        <begin position="142"/>
        <end position="180"/>
    </location>
</feature>
<evidence type="ECO:0000313" key="3">
    <source>
        <dbReference type="Proteomes" id="UP000079169"/>
    </source>
</evidence>
<dbReference type="AlphaFoldDB" id="A0A1S3DM26"/>
<dbReference type="RefSeq" id="XP_026687493.1">
    <property type="nucleotide sequence ID" value="XM_026831692.1"/>
</dbReference>
<gene>
    <name evidence="4 5" type="primary">LOC103520417</name>
</gene>
<dbReference type="KEGG" id="dci:103520417"/>
<sequence length="278" mass="32051">MSYEDSQDEKSTTPAAATPLTPTPDQEALREELYEKFIESLNRLTTNQRTKYATLNQDEKMATITPTMKTDKDSLPTTMLQTNQPEMLNQQHKSMPTVETDQKSLPTTTMLLTNQPETTLNQDASTTTMQPTKELSEYEKFLRKLSDLKAEEQRRKAKARADYEDKLKRAEAEIDEANTPMMINVNELHNFRCEDEEKNKRVAEAHKYILKNNIRETIWNSTGAQPGSPERTYDYDAYGSLEYETRTQYVYDPTNHGVFKNDPPPTLTKIRVTYTPSV</sequence>
<proteinExistence type="predicted"/>
<name>A0A1S3DM26_DIACI</name>
<reference evidence="4" key="1">
    <citation type="submission" date="2023-09" db="UniProtKB">
        <authorList>
            <consortium name="RefSeq"/>
        </authorList>
    </citation>
    <scope>IDENTIFICATION</scope>
</reference>
<dbReference type="Proteomes" id="UP000079169">
    <property type="component" value="Unplaced"/>
</dbReference>
<keyword evidence="1" id="KW-0175">Coiled coil</keyword>
<evidence type="ECO:0000313" key="4">
    <source>
        <dbReference type="RefSeq" id="XP_008483731.1"/>
    </source>
</evidence>
<dbReference type="GeneID" id="103520417"/>
<keyword evidence="3" id="KW-1185">Reference proteome</keyword>
<evidence type="ECO:0000256" key="1">
    <source>
        <dbReference type="SAM" id="Coils"/>
    </source>
</evidence>
<accession>A0A1S3DM26</accession>
<organism evidence="4">
    <name type="scientific">Diaphorina citri</name>
    <name type="common">Asian citrus psyllid</name>
    <dbReference type="NCBI Taxonomy" id="121845"/>
    <lineage>
        <taxon>Eukaryota</taxon>
        <taxon>Metazoa</taxon>
        <taxon>Ecdysozoa</taxon>
        <taxon>Arthropoda</taxon>
        <taxon>Hexapoda</taxon>
        <taxon>Insecta</taxon>
        <taxon>Pterygota</taxon>
        <taxon>Neoptera</taxon>
        <taxon>Paraneoptera</taxon>
        <taxon>Hemiptera</taxon>
        <taxon>Sternorrhyncha</taxon>
        <taxon>Psylloidea</taxon>
        <taxon>Psyllidae</taxon>
        <taxon>Diaphorininae</taxon>
        <taxon>Diaphorina</taxon>
    </lineage>
</organism>